<proteinExistence type="predicted"/>
<dbReference type="Proteomes" id="UP000596742">
    <property type="component" value="Unassembled WGS sequence"/>
</dbReference>
<dbReference type="AlphaFoldDB" id="A0A8B6FRG2"/>
<sequence length="108" mass="12305">MDKLTKNHRCFNDKENVTAIMPEQHDSPSCEVAAFQKYISKLHPKCNRLWQRSPRSFYDDSASWNCNSPVGRDTLAQFMNKLSNLCLLSQVDTNHSIRATGATILTES</sequence>
<comment type="caution">
    <text evidence="1">The sequence shown here is derived from an EMBL/GenBank/DDBJ whole genome shotgun (WGS) entry which is preliminary data.</text>
</comment>
<dbReference type="EMBL" id="UYJE01007299">
    <property type="protein sequence ID" value="VDI53440.1"/>
    <property type="molecule type" value="Genomic_DNA"/>
</dbReference>
<dbReference type="OrthoDB" id="6123923at2759"/>
<name>A0A8B6FRG2_MYTGA</name>
<keyword evidence="2" id="KW-1185">Reference proteome</keyword>
<accession>A0A8B6FRG2</accession>
<reference evidence="1" key="1">
    <citation type="submission" date="2018-11" db="EMBL/GenBank/DDBJ databases">
        <authorList>
            <person name="Alioto T."/>
            <person name="Alioto T."/>
        </authorList>
    </citation>
    <scope>NUCLEOTIDE SEQUENCE</scope>
</reference>
<gene>
    <name evidence="1" type="ORF">MGAL_10B078264</name>
</gene>
<dbReference type="InterPro" id="IPR052787">
    <property type="entry name" value="MAVS"/>
</dbReference>
<dbReference type="PANTHER" id="PTHR21446">
    <property type="entry name" value="DUF3504 DOMAIN-CONTAINING PROTEIN"/>
    <property type="match status" value="1"/>
</dbReference>
<feature type="non-terminal residue" evidence="1">
    <location>
        <position position="108"/>
    </location>
</feature>
<protein>
    <submittedName>
        <fullName evidence="1">Uncharacterized protein</fullName>
    </submittedName>
</protein>
<evidence type="ECO:0000313" key="1">
    <source>
        <dbReference type="EMBL" id="VDI53440.1"/>
    </source>
</evidence>
<organism evidence="1 2">
    <name type="scientific">Mytilus galloprovincialis</name>
    <name type="common">Mediterranean mussel</name>
    <dbReference type="NCBI Taxonomy" id="29158"/>
    <lineage>
        <taxon>Eukaryota</taxon>
        <taxon>Metazoa</taxon>
        <taxon>Spiralia</taxon>
        <taxon>Lophotrochozoa</taxon>
        <taxon>Mollusca</taxon>
        <taxon>Bivalvia</taxon>
        <taxon>Autobranchia</taxon>
        <taxon>Pteriomorphia</taxon>
        <taxon>Mytilida</taxon>
        <taxon>Mytiloidea</taxon>
        <taxon>Mytilidae</taxon>
        <taxon>Mytilinae</taxon>
        <taxon>Mytilus</taxon>
    </lineage>
</organism>
<evidence type="ECO:0000313" key="2">
    <source>
        <dbReference type="Proteomes" id="UP000596742"/>
    </source>
</evidence>
<dbReference type="PANTHER" id="PTHR21446:SF12">
    <property type="entry name" value="POTASSIUM CHANNEL TETRAMERIZATION DOMAIN CONTAINING 1"/>
    <property type="match status" value="1"/>
</dbReference>